<dbReference type="Pfam" id="PF01019">
    <property type="entry name" value="G_glu_transpept"/>
    <property type="match status" value="1"/>
</dbReference>
<comment type="caution">
    <text evidence="3">The sequence shown here is derived from an EMBL/GenBank/DDBJ whole genome shotgun (WGS) entry which is preliminary data.</text>
</comment>
<keyword evidence="1" id="KW-1202">Platelet aggregation activating toxin</keyword>
<organism evidence="3 4">
    <name type="scientific">Trichonephila clavata</name>
    <name type="common">Joro spider</name>
    <name type="synonym">Nephila clavata</name>
    <dbReference type="NCBI Taxonomy" id="2740835"/>
    <lineage>
        <taxon>Eukaryota</taxon>
        <taxon>Metazoa</taxon>
        <taxon>Ecdysozoa</taxon>
        <taxon>Arthropoda</taxon>
        <taxon>Chelicerata</taxon>
        <taxon>Arachnida</taxon>
        <taxon>Araneae</taxon>
        <taxon>Araneomorphae</taxon>
        <taxon>Entelegynae</taxon>
        <taxon>Araneoidea</taxon>
        <taxon>Nephilidae</taxon>
        <taxon>Trichonephila</taxon>
    </lineage>
</organism>
<dbReference type="InterPro" id="IPR043137">
    <property type="entry name" value="GGT_ssub_C"/>
</dbReference>
<protein>
    <submittedName>
        <fullName evidence="3">Glutathione hydrolase 1 proenzyme</fullName>
    </submittedName>
</protein>
<keyword evidence="1" id="KW-0800">Toxin</keyword>
<dbReference type="PANTHER" id="PTHR11686">
    <property type="entry name" value="GAMMA GLUTAMYL TRANSPEPTIDASE"/>
    <property type="match status" value="1"/>
</dbReference>
<accession>A0A8X6G175</accession>
<dbReference type="GO" id="GO:0006751">
    <property type="term" value="P:glutathione catabolic process"/>
    <property type="evidence" value="ECO:0007669"/>
    <property type="project" value="InterPro"/>
</dbReference>
<dbReference type="InterPro" id="IPR029055">
    <property type="entry name" value="Ntn_hydrolases_N"/>
</dbReference>
<evidence type="ECO:0000256" key="2">
    <source>
        <dbReference type="PIRSR" id="PIRSR600101-2"/>
    </source>
</evidence>
<feature type="binding site" evidence="2">
    <location>
        <begin position="48"/>
        <end position="49"/>
    </location>
    <ligand>
        <name>L-glutamate</name>
        <dbReference type="ChEBI" id="CHEBI:29985"/>
    </ligand>
</feature>
<dbReference type="Gene3D" id="3.60.20.40">
    <property type="match status" value="1"/>
</dbReference>
<evidence type="ECO:0000313" key="3">
    <source>
        <dbReference type="EMBL" id="GFQ94057.1"/>
    </source>
</evidence>
<dbReference type="GO" id="GO:0005886">
    <property type="term" value="C:plasma membrane"/>
    <property type="evidence" value="ECO:0007669"/>
    <property type="project" value="TreeGrafter"/>
</dbReference>
<dbReference type="GO" id="GO:0036374">
    <property type="term" value="F:glutathione hydrolase activity"/>
    <property type="evidence" value="ECO:0007669"/>
    <property type="project" value="InterPro"/>
</dbReference>
<keyword evidence="1" id="KW-1199">Hemostasis impairing toxin</keyword>
<gene>
    <name evidence="3" type="primary">Ggt1</name>
    <name evidence="3" type="ORF">TNCT_172061</name>
</gene>
<proteinExistence type="predicted"/>
<name>A0A8X6G175_TRICU</name>
<dbReference type="InterPro" id="IPR000101">
    <property type="entry name" value="GGT_peptidase"/>
</dbReference>
<dbReference type="FunFam" id="3.60.20.40:FF:000001">
    <property type="entry name" value="Gamma-glutamyltranspeptidase 1"/>
    <property type="match status" value="1"/>
</dbReference>
<feature type="binding site" evidence="2">
    <location>
        <position position="71"/>
    </location>
    <ligand>
        <name>L-glutamate</name>
        <dbReference type="ChEBI" id="CHEBI:29985"/>
    </ligand>
</feature>
<keyword evidence="4" id="KW-1185">Reference proteome</keyword>
<dbReference type="AlphaFoldDB" id="A0A8X6G175"/>
<evidence type="ECO:0000313" key="4">
    <source>
        <dbReference type="Proteomes" id="UP000887116"/>
    </source>
</evidence>
<dbReference type="SUPFAM" id="SSF56235">
    <property type="entry name" value="N-terminal nucleophile aminohydrolases (Ntn hydrolases)"/>
    <property type="match status" value="1"/>
</dbReference>
<dbReference type="Proteomes" id="UP000887116">
    <property type="component" value="Unassembled WGS sequence"/>
</dbReference>
<dbReference type="EMBL" id="BMAO01004353">
    <property type="protein sequence ID" value="GFQ94057.1"/>
    <property type="molecule type" value="Genomic_DNA"/>
</dbReference>
<sequence length="165" mass="17943">FGSMVLSPSTGIILNNDMDNFSSSNITNSFGIPSSGKNRIKPGRRPFSSMSPVIVTDSNGDVKLTLGGSGGLKITTCMAQTLIRTLWLNEDIKKAIDAPRFHHQLLPNVIEYEKLFPGDLLDDLKEKGHQLKFSLDSGIIMGILKDKGILCANSDFRKGGEVDGF</sequence>
<dbReference type="PRINTS" id="PR01210">
    <property type="entry name" value="GGTRANSPTASE"/>
</dbReference>
<dbReference type="PANTHER" id="PTHR11686:SF9">
    <property type="entry name" value="RE13973P"/>
    <property type="match status" value="1"/>
</dbReference>
<dbReference type="OrthoDB" id="1081007at2759"/>
<evidence type="ECO:0000256" key="1">
    <source>
        <dbReference type="ARBA" id="ARBA00084097"/>
    </source>
</evidence>
<reference evidence="3" key="1">
    <citation type="submission" date="2020-07" db="EMBL/GenBank/DDBJ databases">
        <title>Multicomponent nature underlies the extraordinary mechanical properties of spider dragline silk.</title>
        <authorList>
            <person name="Kono N."/>
            <person name="Nakamura H."/>
            <person name="Mori M."/>
            <person name="Yoshida Y."/>
            <person name="Ohtoshi R."/>
            <person name="Malay A.D."/>
            <person name="Moran D.A.P."/>
            <person name="Tomita M."/>
            <person name="Numata K."/>
            <person name="Arakawa K."/>
        </authorList>
    </citation>
    <scope>NUCLEOTIDE SEQUENCE</scope>
</reference>
<keyword evidence="3" id="KW-0378">Hydrolase</keyword>
<feature type="non-terminal residue" evidence="3">
    <location>
        <position position="1"/>
    </location>
</feature>